<dbReference type="EMBL" id="LR215048">
    <property type="protein sequence ID" value="VEU81082.1"/>
    <property type="molecule type" value="Genomic_DNA"/>
</dbReference>
<feature type="domain" description="Cadherin-like beta-sandwich-like" evidence="2">
    <location>
        <begin position="901"/>
        <end position="988"/>
    </location>
</feature>
<feature type="domain" description="Cadherin-like beta-sandwich-like" evidence="2">
    <location>
        <begin position="3365"/>
        <end position="3454"/>
    </location>
</feature>
<evidence type="ECO:0000313" key="4">
    <source>
        <dbReference type="Proteomes" id="UP000289841"/>
    </source>
</evidence>
<evidence type="ECO:0000259" key="2">
    <source>
        <dbReference type="Pfam" id="PF12733"/>
    </source>
</evidence>
<dbReference type="STRING" id="1278311.GCA_000428705_00165"/>
<keyword evidence="1" id="KW-0812">Transmembrane</keyword>
<keyword evidence="1" id="KW-1133">Transmembrane helix</keyword>
<dbReference type="KEGG" id="aaxa:NCTC10138_01473"/>
<gene>
    <name evidence="3" type="ORF">NCTC10138_01473</name>
</gene>
<dbReference type="InterPro" id="IPR025883">
    <property type="entry name" value="Cadherin-like_domain"/>
</dbReference>
<evidence type="ECO:0000313" key="3">
    <source>
        <dbReference type="EMBL" id="VEU81082.1"/>
    </source>
</evidence>
<proteinExistence type="predicted"/>
<evidence type="ECO:0000256" key="1">
    <source>
        <dbReference type="SAM" id="Phobius"/>
    </source>
</evidence>
<feature type="domain" description="Cadherin-like beta-sandwich-like" evidence="2">
    <location>
        <begin position="2234"/>
        <end position="2307"/>
    </location>
</feature>
<keyword evidence="1" id="KW-0472">Membrane</keyword>
<sequence>MRKKIIMGFILIILICTLVFIPKVKAIETGLEIFLVEKSTQKTSLDAEEAKNIASQNNKALTFEVHVKAIGQNQRVGQMTFSGWTDSKFVLAPEIRSGETQVYDEEEEENLDITLFNVLPTDIRPNVNDGTQFSLVYEPKVKGTTRVPSGMGIDYEIKKGESLIVAEFDFRINTTNLNAIESGQSFKFKVHYNKSLNADHAIGYGNGTVYTGLVESKDFSVGQSNPDATLKDITVSNMPKFTGSATGATIISAAKITYADSLKNIADYITFTKTKASATSTITIKDDPTRTKAQVGDVIEIKVDDAGTALTHTVTITEIEKPDLEFSDITFTHNTGVTVDKSNLREVTIVIPDAQKATGVSAQIIKKETYGTLTATIEDPSGNTKSLAINNGNFSVSNLAKGLHTITIINTEGTDTETYQITIDQKISDSTATVESIVVEKKNGTAASDTISNQGTAKLSKDTTTVNYSITFVESTIKSGTYKSILLDSSGNATSTVTTGNLTKLGNVFKASANITGYEKGNTYKVEFTMTAEDGSTVVNHFFIEIEKSDYNDLNPSDIAVTGDTGSVELDADGKLKYVIKNNNSTSIEFGLNPNGTLAKEKGLIYLKKDGSLVSGNKFNAKDLPAGEHKYIILVTAQDGTSQEHEFTVFKLSEDITFSITVSSGATTLISNSEFTLDDVTKVKNSLTKILYQYKTITVVLSTTHANATIEYVSGNMDFASTASKKGRSITGTITYTQKTAQEISTVFKVIAENKVEQDYTVKIEREAAETVNLLNTLTVNGVIVKNFLTNQIPPNTYGKMIVTPTGVETLFIESKLMDNDYAKPIKYEYSDNGGASWQEGQSISFERGKVYNIRVTTTSQAEESLFYQFQVVVADQDDKITGISLEDSQGSILKNAAGVPYSFVQNTASYTLKVNAPIDKVNVTVTLSSQFATYIIKNGGTEINGKYGTGSITINLGNPGTTTTFTVVASSEAGDKSATTYTFNIERGSYRNDTSIGDVYAIFKNSTGAEIREELTLNQGVYSILKDTSYTFLRIEAALPQNVQGQIFVGSDNGSSTIFVKAGTVSEGPTPTLFDIEVKPEDPTKSSVKYKVSIQIASSNANLDSLTIDDIKYTVFPIDLGIKAFTKSESFKIEYQLADVNAKVSFSYAVINEVWNLGTLTGNITLKVTVTAQDGKTKKEYQVKLNRQAKDSVNTLSSLELMDTAGNNVLASLNLTTSLLATQTNFEITVNRDVVLKNFNATATKESAIISLPSDLNLSAGSYVTLIINVTAENGTVRPYQIKVNQKNSNADIDSIRVENGASIDQMLDISAYRTFNLGTVAHSDRFVTFIVTMSDAINNATYEIKVTSGSGNVAGNIVELTGKTNTITIIGTAEDGKTISQSYEITIEKNDAQVNRDIDDIKVILNSMEVPADPYTAGSNYNVRVDRDSNEVSIKIYLLTSQKKTLFSTHDGLAKSVEGLHDVYTFIYALTPGSDNALNVIIRSEAGFNKTHILKVITKSDDDSIDIAINDNDVTYDFNNHDTQTAYDLGDFAFNKTTLTFKVIKEAHAKLFVNNSEVSVNANGEFTHTIEKLKNGETKKEITMYVISEYDYPSTVNKKVYTFTYVPLSASNEAKLKSMVAMVDGKDILTEAGIAFNPSELNTIVRIDRFSGSKNISITVVADSNGKLSNHISTLTESKTLQVGLNEFTYVVTSESGAITQTYTLKVYVANDISQINGIKIGGIDVPNFDVAEPSFEILTPFVWNQLSVNVVVSKPSNSYVHVIGEGATALAYGENIIRITVRSDYNQLISNTADDIVYEVKVTRSQPFKDTNLDNLYVTDKDGNSLVFDVEPYRKGKFDYIITLSTQDVSAGVYLFAELLDSRQSLSGDVTQPGQSSLKPIIENDGKIKVEFKFIVKAEDGAEQQYTITIMKGTSLDTDNSITNISITDLFGVEYMIGQNVFNPETDKYSITVDYSITNIIVNAEKKPNSPATITGIQTYTLNQKVTTIKIYATSESKVRGTEYIITVTRSEPSTDANLDKLEVVVNGETILGEQGKQLVFDPATNIYKLHLTRHAQFIKITPTASDSKASLSGSYINEILNPKTNQFVVTVTPEAGQAFIKNYYITVVVENSDIKIETLEVDGFTFTHDPSQPTATYNLGNVSSRVQNIDITATISNNSYGTLSGIGTKTLKYGLNTFIVEAISEDTSKTVTYTIEITRNQPSTDATLKEIIVIVDNTDIVLGLQGNNPTQLVFDPKTFTYQLFLTRDSQNISIQSELNDKNASLTYSHNFNRILNLEPGNNKYTITVKAEDGITTEVYTVNIKVANKDIEIEELSVVDFNISYNKNILEYDLGEVESTVQAIDIVAKISDEFGKLIGTGRQTLIDGLNTFKVIATSEDGSQKVEYTIKVTRKKGNNNGTPTNSDAELYDLSVRGLITDDEYMLNYDTDTMIYNLSLGFTDTHAVIKTLQNSLSTVIGDGNYKIEPGETKQIKIQITASDGTKGKVYTVNLTRKQGDDNTDLDRLYIVEKGIERELDVSLDYQKVVIDSDTNEIEIKAISSSNKSTINGLGVKVTKLSEQIFIVSIKSETNKEKQYVISILKADNNADLNSLDIFDGNGNNIQYDPIFNPNINIYNIDLSDSPAITEIEINAMAFSKASNVSGNGVFSLQSGVGETTERFYIDVTAEDRITTKRYTIIVKRNVKAEDDITIDEFKLHVDSSVYLSNDLKDGALQFKASQKSYDIDIPFSSKKAVIAFSNSNGARLNGKNEYVLNDKETIITFSITSQSGKVSSDEYTIRIVKEDPSTDNLLEQLSVNGTRIPGFDPNVFEYEVVVDSDKIDKVFISGQTSDSKSTVLGFGKKTLSKGLENVFEIIVTPESGSGDAQTYKLIVKSQSFNANLVTLGVLDYDMTPIFDVDHTAYVVTIPYSSKIDVEIFAQAEDGKATINGAGIKRNLNIGSNIFVVYATAQSGKQGTRYQIDIVVEEPSDDNTLKRLVVKDKSGNILPFVSIFEPKVEDYFIMVSEDLNIMSVVIEADANHKSATVYGAGNQKLEAEVNGKYHTVLKVVVEAENGDERTYNISIYRGVTFEDIIDITDINLIGSDNETYFTSEDFDLDVLEYEIIVPYQVMNMNLEIDSVGRVYGAGRKQFVSDQITYTFKVVSQSTKKQTAEYTIFVKREKALEENTLTDLTVDGITIPNFSPEITTYEIVRAKGATNSKVILNGTTKNNAQIQGIGEKTLVTGNNTFVISVTSESGSINSYTVNIKYVDSNAFLDNIIVKGSSETKYNEETAKDFTNFTFNPETFEYDVVVDTNTKYIRLTGAAQDQEGARITGFGTYAISNTEEKIRVYVTSADGIVTQTYTVRISKYSIPSNNAQLEELAISNQTIGFDKSTYTYKINIDNKVNDLRISAKAFNPNARIIIEGYEQGEPRDSITLSVDDLEEGRNTILIKVIAEDGVTQSYYRLIVNKDHEPDMLLTILLILSLLLWIITVLVLIIKKNRSKEKDQDELIF</sequence>
<name>A0A449BF67_HAPAX</name>
<dbReference type="Proteomes" id="UP000289841">
    <property type="component" value="Chromosome"/>
</dbReference>
<dbReference type="Pfam" id="PF12733">
    <property type="entry name" value="Cadherin-like"/>
    <property type="match status" value="3"/>
</dbReference>
<feature type="transmembrane region" description="Helical" evidence="1">
    <location>
        <begin position="3461"/>
        <end position="3483"/>
    </location>
</feature>
<reference evidence="3 4" key="1">
    <citation type="submission" date="2019-01" db="EMBL/GenBank/DDBJ databases">
        <authorList>
            <consortium name="Pathogen Informatics"/>
        </authorList>
    </citation>
    <scope>NUCLEOTIDE SEQUENCE [LARGE SCALE GENOMIC DNA]</scope>
    <source>
        <strain evidence="3 4">NCTC10138</strain>
    </source>
</reference>
<dbReference type="RefSeq" id="WP_026389993.1">
    <property type="nucleotide sequence ID" value="NZ_LR215048.1"/>
</dbReference>
<protein>
    <submittedName>
        <fullName evidence="3">Cadherin-like beta sandwich domain</fullName>
    </submittedName>
</protein>
<keyword evidence="4" id="KW-1185">Reference proteome</keyword>
<organism evidence="3 4">
    <name type="scientific">Haploplasma axanthum</name>
    <name type="common">Acholeplasma axanthum</name>
    <dbReference type="NCBI Taxonomy" id="29552"/>
    <lineage>
        <taxon>Bacteria</taxon>
        <taxon>Bacillati</taxon>
        <taxon>Mycoplasmatota</taxon>
        <taxon>Mollicutes</taxon>
        <taxon>Acholeplasmatales</taxon>
        <taxon>Acholeplasmataceae</taxon>
        <taxon>Haploplasma</taxon>
    </lineage>
</organism>
<dbReference type="OrthoDB" id="383577at2"/>
<accession>A0A449BF67</accession>